<feature type="domain" description="SLH" evidence="3">
    <location>
        <begin position="148"/>
        <end position="208"/>
    </location>
</feature>
<evidence type="ECO:0000313" key="5">
    <source>
        <dbReference type="Proteomes" id="UP001589747"/>
    </source>
</evidence>
<keyword evidence="2" id="KW-0732">Signal</keyword>
<dbReference type="Pfam" id="PF00395">
    <property type="entry name" value="SLH"/>
    <property type="match status" value="2"/>
</dbReference>
<evidence type="ECO:0000259" key="3">
    <source>
        <dbReference type="PROSITE" id="PS51272"/>
    </source>
</evidence>
<gene>
    <name evidence="4" type="ORF">ACFFSY_29775</name>
</gene>
<name>A0ABV5L105_9BACL</name>
<feature type="chain" id="PRO_5046397624" evidence="2">
    <location>
        <begin position="25"/>
        <end position="491"/>
    </location>
</feature>
<dbReference type="InterPro" id="IPR051465">
    <property type="entry name" value="Cell_Envelope_Struct_Comp"/>
</dbReference>
<dbReference type="Proteomes" id="UP001589747">
    <property type="component" value="Unassembled WGS sequence"/>
</dbReference>
<feature type="domain" description="SLH" evidence="3">
    <location>
        <begin position="25"/>
        <end position="83"/>
    </location>
</feature>
<organism evidence="4 5">
    <name type="scientific">Paenibacillus aurantiacus</name>
    <dbReference type="NCBI Taxonomy" id="1936118"/>
    <lineage>
        <taxon>Bacteria</taxon>
        <taxon>Bacillati</taxon>
        <taxon>Bacillota</taxon>
        <taxon>Bacilli</taxon>
        <taxon>Bacillales</taxon>
        <taxon>Paenibacillaceae</taxon>
        <taxon>Paenibacillus</taxon>
    </lineage>
</organism>
<feature type="region of interest" description="Disordered" evidence="1">
    <location>
        <begin position="201"/>
        <end position="240"/>
    </location>
</feature>
<reference evidence="4 5" key="1">
    <citation type="submission" date="2024-09" db="EMBL/GenBank/DDBJ databases">
        <authorList>
            <person name="Sun Q."/>
            <person name="Mori K."/>
        </authorList>
    </citation>
    <scope>NUCLEOTIDE SEQUENCE [LARGE SCALE GENOMIC DNA]</scope>
    <source>
        <strain evidence="4 5">TISTR 2452</strain>
    </source>
</reference>
<dbReference type="PROSITE" id="PS51272">
    <property type="entry name" value="SLH"/>
    <property type="match status" value="3"/>
</dbReference>
<dbReference type="RefSeq" id="WP_377501072.1">
    <property type="nucleotide sequence ID" value="NZ_JBHMDO010000047.1"/>
</dbReference>
<feature type="domain" description="SLH" evidence="3">
    <location>
        <begin position="84"/>
        <end position="147"/>
    </location>
</feature>
<feature type="signal peptide" evidence="2">
    <location>
        <begin position="1"/>
        <end position="24"/>
    </location>
</feature>
<evidence type="ECO:0000256" key="1">
    <source>
        <dbReference type="SAM" id="MobiDB-lite"/>
    </source>
</evidence>
<dbReference type="PANTHER" id="PTHR43308:SF5">
    <property type="entry name" value="S-LAYER PROTEIN _ PEPTIDOGLYCAN ENDO-BETA-N-ACETYLGLUCOSAMINIDASE"/>
    <property type="match status" value="1"/>
</dbReference>
<comment type="caution">
    <text evidence="4">The sequence shown here is derived from an EMBL/GenBank/DDBJ whole genome shotgun (WGS) entry which is preliminary data.</text>
</comment>
<proteinExistence type="predicted"/>
<dbReference type="PANTHER" id="PTHR43308">
    <property type="entry name" value="OUTER MEMBRANE PROTEIN ALPHA-RELATED"/>
    <property type="match status" value="1"/>
</dbReference>
<evidence type="ECO:0000313" key="4">
    <source>
        <dbReference type="EMBL" id="MFB9330153.1"/>
    </source>
</evidence>
<accession>A0ABV5L105</accession>
<protein>
    <submittedName>
        <fullName evidence="4">S-layer homology domain-containing protein</fullName>
    </submittedName>
</protein>
<keyword evidence="5" id="KW-1185">Reference proteome</keyword>
<sequence>MLQSKKIAIVLMAGLISVPALGLAQETGIPVDTKGHWAEQVLNKWSANGWLKGSGEGKIWPNRTITRAEVAALVNTSFGFGTKSDIVFKDVKPGRWYSDAVSISAKAGYFQGTPEGNFRPDEPVTRQELAVIISRLLKLSPQDPPAQYVDAAKAPAWSKGAVGAMAASGVMIGRAADSFGLTASSTRAETVVVLDRALGKRQAASESEQPGTEDPDPVVPASDGVAGTIMGSGSEAMPDGVLELTASGGGRSEIQVRGGKFSQPLRDGNYTIDSYVIGKTRLKVGVSLTVAGGKADRDLKLTPVANAIGSVSYAEGKAWGSGNLVLTQTSPTKQIVEISIVNGLYAGQLENGTYTIGKVEDGSSFIPIMKTLTVSDGKITDRAVLQLKAPSAANTVYATWADGSELPSVALIVSPQGSDAALFLPFDKGQAKLSLNDGDYVFTGYMLESAQWLVKLNIPFKVKDGKLIPDPSAVQDGKVKADPFTVLLPKN</sequence>
<dbReference type="EMBL" id="JBHMDO010000047">
    <property type="protein sequence ID" value="MFB9330153.1"/>
    <property type="molecule type" value="Genomic_DNA"/>
</dbReference>
<dbReference type="InterPro" id="IPR001119">
    <property type="entry name" value="SLH_dom"/>
</dbReference>
<evidence type="ECO:0000256" key="2">
    <source>
        <dbReference type="SAM" id="SignalP"/>
    </source>
</evidence>